<organism evidence="2 3">
    <name type="scientific">Rhynchospora tenuis</name>
    <dbReference type="NCBI Taxonomy" id="198213"/>
    <lineage>
        <taxon>Eukaryota</taxon>
        <taxon>Viridiplantae</taxon>
        <taxon>Streptophyta</taxon>
        <taxon>Embryophyta</taxon>
        <taxon>Tracheophyta</taxon>
        <taxon>Spermatophyta</taxon>
        <taxon>Magnoliopsida</taxon>
        <taxon>Liliopsida</taxon>
        <taxon>Poales</taxon>
        <taxon>Cyperaceae</taxon>
        <taxon>Cyperoideae</taxon>
        <taxon>Rhynchosporeae</taxon>
        <taxon>Rhynchospora</taxon>
    </lineage>
</organism>
<comment type="caution">
    <text evidence="2">The sequence shown here is derived from an EMBL/GenBank/DDBJ whole genome shotgun (WGS) entry which is preliminary data.</text>
</comment>
<dbReference type="InterPro" id="IPR005174">
    <property type="entry name" value="KIB1-4_b-propeller"/>
</dbReference>
<protein>
    <recommendedName>
        <fullName evidence="1">KIB1-4 beta-propeller domain-containing protein</fullName>
    </recommendedName>
</protein>
<dbReference type="Proteomes" id="UP001210211">
    <property type="component" value="Unassembled WGS sequence"/>
</dbReference>
<dbReference type="EMBL" id="JAMRDG010000002">
    <property type="protein sequence ID" value="KAJ3688394.1"/>
    <property type="molecule type" value="Genomic_DNA"/>
</dbReference>
<gene>
    <name evidence="2" type="ORF">LUZ61_017558</name>
</gene>
<feature type="domain" description="KIB1-4 beta-propeller" evidence="1">
    <location>
        <begin position="43"/>
        <end position="286"/>
    </location>
</feature>
<dbReference type="AlphaFoldDB" id="A0AAD5Z7S5"/>
<sequence>MTNPDGTTLPTDFLTSYDASDCSFPRNWIMLSDPGPSPSDVCFFNTSTHKSFSFDLTPYLHIYSLLRSFDFLFLLKHKITQGFALLNPFMKSITPLPSKIESYSAYAPKQLEDLICEDIWPLSGVFVTSSFTIVLHFEPYFLVWTKPGDQSWVYDELEVWSFSNLLLYKDRLLAFTFDKGLVQINLANEMPNQLQVEVVIPSNELPKLRKECYLVDCDEEIILVNLRHNDHCLESFETYKLDLNEKTYSRLPNLGNYSIFLGENRTFSISCEDLPQVPTNSIYLCELYNLENNCKRCQFCEPFLNPSSLLVEKLIKCCLRSHWNILSEDDE</sequence>
<accession>A0AAD5Z7S5</accession>
<name>A0AAD5Z7S5_9POAL</name>
<evidence type="ECO:0000313" key="3">
    <source>
        <dbReference type="Proteomes" id="UP001210211"/>
    </source>
</evidence>
<keyword evidence="3" id="KW-1185">Reference proteome</keyword>
<evidence type="ECO:0000313" key="2">
    <source>
        <dbReference type="EMBL" id="KAJ3688394.1"/>
    </source>
</evidence>
<dbReference type="PANTHER" id="PTHR33165">
    <property type="entry name" value="F-BOX DOMAIN CONTAINING PROTEIN-LIKE-RELATED"/>
    <property type="match status" value="1"/>
</dbReference>
<dbReference type="Pfam" id="PF03478">
    <property type="entry name" value="Beta-prop_KIB1-4"/>
    <property type="match status" value="1"/>
</dbReference>
<evidence type="ECO:0000259" key="1">
    <source>
        <dbReference type="Pfam" id="PF03478"/>
    </source>
</evidence>
<reference evidence="2 3" key="1">
    <citation type="journal article" date="2022" name="Cell">
        <title>Repeat-based holocentromeres influence genome architecture and karyotype evolution.</title>
        <authorList>
            <person name="Hofstatter P.G."/>
            <person name="Thangavel G."/>
            <person name="Lux T."/>
            <person name="Neumann P."/>
            <person name="Vondrak T."/>
            <person name="Novak P."/>
            <person name="Zhang M."/>
            <person name="Costa L."/>
            <person name="Castellani M."/>
            <person name="Scott A."/>
            <person name="Toegelov H."/>
            <person name="Fuchs J."/>
            <person name="Mata-Sucre Y."/>
            <person name="Dias Y."/>
            <person name="Vanzela A.L.L."/>
            <person name="Huettel B."/>
            <person name="Almeida C.C.S."/>
            <person name="Simkova H."/>
            <person name="Souza G."/>
            <person name="Pedrosa-Harand A."/>
            <person name="Macas J."/>
            <person name="Mayer K.F.X."/>
            <person name="Houben A."/>
            <person name="Marques A."/>
        </authorList>
    </citation>
    <scope>NUCLEOTIDE SEQUENCE [LARGE SCALE GENOMIC DNA]</scope>
    <source>
        <strain evidence="2">RhyTen1mFocal</strain>
    </source>
</reference>
<proteinExistence type="predicted"/>